<accession>A0ABW4QGZ5</accession>
<dbReference type="RefSeq" id="WP_204891750.1">
    <property type="nucleotide sequence ID" value="NZ_JBHUFW010000005.1"/>
</dbReference>
<sequence>MMKELEMIAKAQKEEVEFNARIVWKFQKAEQETFGHKGWRKLKGIRQGFRRNPGKKKPLAYS</sequence>
<comment type="caution">
    <text evidence="1">The sequence shown here is derived from an EMBL/GenBank/DDBJ whole genome shotgun (WGS) entry which is preliminary data.</text>
</comment>
<dbReference type="EMBL" id="JBHUFW010000005">
    <property type="protein sequence ID" value="MFD1862838.1"/>
    <property type="molecule type" value="Genomic_DNA"/>
</dbReference>
<evidence type="ECO:0000313" key="2">
    <source>
        <dbReference type="Proteomes" id="UP001597273"/>
    </source>
</evidence>
<evidence type="ECO:0008006" key="3">
    <source>
        <dbReference type="Google" id="ProtNLM"/>
    </source>
</evidence>
<name>A0ABW4QGZ5_9BACL</name>
<dbReference type="Proteomes" id="UP001597273">
    <property type="component" value="Unassembled WGS sequence"/>
</dbReference>
<proteinExistence type="predicted"/>
<keyword evidence="2" id="KW-1185">Reference proteome</keyword>
<protein>
    <recommendedName>
        <fullName evidence="3">YqzE family protein</fullName>
    </recommendedName>
</protein>
<organism evidence="1 2">
    <name type="scientific">Planococcus chinensis</name>
    <dbReference type="NCBI Taxonomy" id="272917"/>
    <lineage>
        <taxon>Bacteria</taxon>
        <taxon>Bacillati</taxon>
        <taxon>Bacillota</taxon>
        <taxon>Bacilli</taxon>
        <taxon>Bacillales</taxon>
        <taxon>Caryophanaceae</taxon>
        <taxon>Planococcus</taxon>
    </lineage>
</organism>
<gene>
    <name evidence="1" type="ORF">ACFSDB_07835</name>
</gene>
<reference evidence="2" key="1">
    <citation type="journal article" date="2019" name="Int. J. Syst. Evol. Microbiol.">
        <title>The Global Catalogue of Microorganisms (GCM) 10K type strain sequencing project: providing services to taxonomists for standard genome sequencing and annotation.</title>
        <authorList>
            <consortium name="The Broad Institute Genomics Platform"/>
            <consortium name="The Broad Institute Genome Sequencing Center for Infectious Disease"/>
            <person name="Wu L."/>
            <person name="Ma J."/>
        </authorList>
    </citation>
    <scope>NUCLEOTIDE SEQUENCE [LARGE SCALE GENOMIC DNA]</scope>
    <source>
        <strain evidence="2">CGMCC 1.15475</strain>
    </source>
</reference>
<evidence type="ECO:0000313" key="1">
    <source>
        <dbReference type="EMBL" id="MFD1862838.1"/>
    </source>
</evidence>